<dbReference type="RefSeq" id="WP_344437732.1">
    <property type="nucleotide sequence ID" value="NZ_BAAALF010000001.1"/>
</dbReference>
<evidence type="ECO:0000313" key="2">
    <source>
        <dbReference type="Proteomes" id="UP001500037"/>
    </source>
</evidence>
<sequence length="280" mass="29163">MRTPQRPSGQPITPRALAATILATATAAALTTSDRLAAAHTAIHQTTPPGPVAPGHADLARREAAYRLADAAHLEPRGLLTPNLAQALDNRDRAWPRPIRRTALLTATAHLPATPIPTPDHPVPTRTPVPTPDTTHLAHLLHTTARRTAAQLRTTIRPRTLTQLLATTARDAANLLPDGYGLLLECELTLRLARVLGLPTPGALAPGLGPTLALATRNTTRTELADLLLTAVRPAPARPAVAAGSSERVPRQRARAGTCSCPCATGGFCGGCGHAGCGGR</sequence>
<protein>
    <recommendedName>
        <fullName evidence="3">Secreted protein</fullName>
    </recommendedName>
</protein>
<name>A0ABP4G6B1_9ACTN</name>
<gene>
    <name evidence="1" type="ORF">GCM10009665_01550</name>
</gene>
<reference evidence="2" key="1">
    <citation type="journal article" date="2019" name="Int. J. Syst. Evol. Microbiol.">
        <title>The Global Catalogue of Microorganisms (GCM) 10K type strain sequencing project: providing services to taxonomists for standard genome sequencing and annotation.</title>
        <authorList>
            <consortium name="The Broad Institute Genomics Platform"/>
            <consortium name="The Broad Institute Genome Sequencing Center for Infectious Disease"/>
            <person name="Wu L."/>
            <person name="Ma J."/>
        </authorList>
    </citation>
    <scope>NUCLEOTIDE SEQUENCE [LARGE SCALE GENOMIC DNA]</scope>
    <source>
        <strain evidence="2">JCM 13004</strain>
    </source>
</reference>
<evidence type="ECO:0000313" key="1">
    <source>
        <dbReference type="EMBL" id="GAA1215418.1"/>
    </source>
</evidence>
<organism evidence="1 2">
    <name type="scientific">Kitasatospora nipponensis</name>
    <dbReference type="NCBI Taxonomy" id="258049"/>
    <lineage>
        <taxon>Bacteria</taxon>
        <taxon>Bacillati</taxon>
        <taxon>Actinomycetota</taxon>
        <taxon>Actinomycetes</taxon>
        <taxon>Kitasatosporales</taxon>
        <taxon>Streptomycetaceae</taxon>
        <taxon>Kitasatospora</taxon>
    </lineage>
</organism>
<dbReference type="Proteomes" id="UP001500037">
    <property type="component" value="Unassembled WGS sequence"/>
</dbReference>
<evidence type="ECO:0008006" key="3">
    <source>
        <dbReference type="Google" id="ProtNLM"/>
    </source>
</evidence>
<dbReference type="EMBL" id="BAAALF010000001">
    <property type="protein sequence ID" value="GAA1215418.1"/>
    <property type="molecule type" value="Genomic_DNA"/>
</dbReference>
<proteinExistence type="predicted"/>
<accession>A0ABP4G6B1</accession>
<comment type="caution">
    <text evidence="1">The sequence shown here is derived from an EMBL/GenBank/DDBJ whole genome shotgun (WGS) entry which is preliminary data.</text>
</comment>
<keyword evidence="2" id="KW-1185">Reference proteome</keyword>